<gene>
    <name evidence="5" type="ORF">Q0812_02540</name>
</gene>
<dbReference type="Gene3D" id="3.40.50.150">
    <property type="entry name" value="Vaccinia Virus protein VP39"/>
    <property type="match status" value="1"/>
</dbReference>
<name>A0ABT8SJX7_9CAUL</name>
<dbReference type="InterPro" id="IPR013216">
    <property type="entry name" value="Methyltransf_11"/>
</dbReference>
<evidence type="ECO:0000313" key="6">
    <source>
        <dbReference type="Proteomes" id="UP001169063"/>
    </source>
</evidence>
<dbReference type="Pfam" id="PF08241">
    <property type="entry name" value="Methyltransf_11"/>
    <property type="match status" value="1"/>
</dbReference>
<evidence type="ECO:0000256" key="3">
    <source>
        <dbReference type="ARBA" id="ARBA00022691"/>
    </source>
</evidence>
<comment type="caution">
    <text evidence="5">The sequence shown here is derived from an EMBL/GenBank/DDBJ whole genome shotgun (WGS) entry which is preliminary data.</text>
</comment>
<reference evidence="5" key="1">
    <citation type="submission" date="2023-07" db="EMBL/GenBank/DDBJ databases">
        <title>Brevundimonas soil sp. nov., isolated from the soil of chemical plant.</title>
        <authorList>
            <person name="Wu N."/>
        </authorList>
    </citation>
    <scope>NUCLEOTIDE SEQUENCE</scope>
    <source>
        <strain evidence="5">XZ-24</strain>
    </source>
</reference>
<organism evidence="5 6">
    <name type="scientific">Peiella sedimenti</name>
    <dbReference type="NCBI Taxonomy" id="3061083"/>
    <lineage>
        <taxon>Bacteria</taxon>
        <taxon>Pseudomonadati</taxon>
        <taxon>Pseudomonadota</taxon>
        <taxon>Alphaproteobacteria</taxon>
        <taxon>Caulobacterales</taxon>
        <taxon>Caulobacteraceae</taxon>
        <taxon>Peiella</taxon>
    </lineage>
</organism>
<dbReference type="GO" id="GO:0032259">
    <property type="term" value="P:methylation"/>
    <property type="evidence" value="ECO:0007669"/>
    <property type="project" value="UniProtKB-KW"/>
</dbReference>
<keyword evidence="1 5" id="KW-0489">Methyltransferase</keyword>
<evidence type="ECO:0000259" key="4">
    <source>
        <dbReference type="Pfam" id="PF08241"/>
    </source>
</evidence>
<keyword evidence="3" id="KW-0949">S-adenosyl-L-methionine</keyword>
<accession>A0ABT8SJX7</accession>
<evidence type="ECO:0000256" key="1">
    <source>
        <dbReference type="ARBA" id="ARBA00022603"/>
    </source>
</evidence>
<dbReference type="PANTHER" id="PTHR43464">
    <property type="entry name" value="METHYLTRANSFERASE"/>
    <property type="match status" value="1"/>
</dbReference>
<dbReference type="EMBL" id="JAUKTR010000001">
    <property type="protein sequence ID" value="MDO1558304.1"/>
    <property type="molecule type" value="Genomic_DNA"/>
</dbReference>
<dbReference type="Proteomes" id="UP001169063">
    <property type="component" value="Unassembled WGS sequence"/>
</dbReference>
<evidence type="ECO:0000256" key="2">
    <source>
        <dbReference type="ARBA" id="ARBA00022679"/>
    </source>
</evidence>
<dbReference type="CDD" id="cd02440">
    <property type="entry name" value="AdoMet_MTases"/>
    <property type="match status" value="1"/>
</dbReference>
<protein>
    <submittedName>
        <fullName evidence="5">Class I SAM-dependent methyltransferase</fullName>
    </submittedName>
</protein>
<dbReference type="InterPro" id="IPR029063">
    <property type="entry name" value="SAM-dependent_MTases_sf"/>
</dbReference>
<dbReference type="SUPFAM" id="SSF53335">
    <property type="entry name" value="S-adenosyl-L-methionine-dependent methyltransferases"/>
    <property type="match status" value="1"/>
</dbReference>
<proteinExistence type="predicted"/>
<feature type="domain" description="Methyltransferase type 11" evidence="4">
    <location>
        <begin position="46"/>
        <end position="138"/>
    </location>
</feature>
<dbReference type="PANTHER" id="PTHR43464:SF19">
    <property type="entry name" value="UBIQUINONE BIOSYNTHESIS O-METHYLTRANSFERASE, MITOCHONDRIAL"/>
    <property type="match status" value="1"/>
</dbReference>
<keyword evidence="2" id="KW-0808">Transferase</keyword>
<keyword evidence="6" id="KW-1185">Reference proteome</keyword>
<sequence length="189" mass="21115">MADYAGIYDRVHAENEGYQLPHHSPGLLLVRQNEARLRAEGPRHIDLGCGAGFVVEQMREWGFDSVGADISAQAVETANARMGEGAAAVIENGRAPFPDHSFDLVTCFDVLEHLDREDVPGLRDEFLRLLKPGGLLFCNISLRLAGSVDHEGVNLHRTVEPPQWWDAIFAFDEYTVLRAKQDMSCWKRA</sequence>
<evidence type="ECO:0000313" key="5">
    <source>
        <dbReference type="EMBL" id="MDO1558304.1"/>
    </source>
</evidence>
<dbReference type="RefSeq" id="WP_302108724.1">
    <property type="nucleotide sequence ID" value="NZ_JAUKTR010000001.1"/>
</dbReference>
<dbReference type="GO" id="GO:0008168">
    <property type="term" value="F:methyltransferase activity"/>
    <property type="evidence" value="ECO:0007669"/>
    <property type="project" value="UniProtKB-KW"/>
</dbReference>